<keyword evidence="1" id="KW-0812">Transmembrane</keyword>
<protein>
    <submittedName>
        <fullName evidence="2">Uncharacterized protein</fullName>
    </submittedName>
</protein>
<keyword evidence="1" id="KW-1133">Transmembrane helix</keyword>
<sequence length="444" mass="51602">MRFLSIVYKRQQIVLYYFIDGILEKIIPVEKEDFPSPLIKPILEDSDYIGVIVDIPENTYIGFLEYPTLEEKIIKNGIKFDLERELGEKPRFTFTIFDVFEAEGVTETKVFVVAINNKTFQEITEVIKQYKDKIVLITPYPALLSTAVPSGRVTLLEIYEDGTRITFFDKRVALVSRNILIPTGGEGHEDFLLKLREEIDRSVYYLKQNYSRDFEINKILLFTETPEIQERVQTLSLPYAVEPLLLEDYRGGEIAPYFASSLNLKLFPYNFLPPVVSLREVFPVLTGSLLALIILTLALFGISYNKIKDTERAWLNSIRDLQTRIVNRRSVLYKNIDYYMFQETYLSNPAISIFLRELSAALIPSSKVKSLKIERSRTDYSFNMELEYENATDFEKLEFTKTITQALENSPIVEKTWYEIKKKGDTKVYLIHGVIPTRKKLLKL</sequence>
<accession>A0A7V0Q7D8</accession>
<name>A0A7V0Q7D8_UNCW3</name>
<feature type="transmembrane region" description="Helical" evidence="1">
    <location>
        <begin position="281"/>
        <end position="302"/>
    </location>
</feature>
<reference evidence="2" key="1">
    <citation type="journal article" date="2020" name="mSystems">
        <title>Genome- and Community-Level Interaction Insights into Carbon Utilization and Element Cycling Functions of Hydrothermarchaeota in Hydrothermal Sediment.</title>
        <authorList>
            <person name="Zhou Z."/>
            <person name="Liu Y."/>
            <person name="Xu W."/>
            <person name="Pan J."/>
            <person name="Luo Z.H."/>
            <person name="Li M."/>
        </authorList>
    </citation>
    <scope>NUCLEOTIDE SEQUENCE [LARGE SCALE GENOMIC DNA]</scope>
    <source>
        <strain evidence="2">HyVt-28</strain>
    </source>
</reference>
<dbReference type="AlphaFoldDB" id="A0A7V0Q7D8"/>
<keyword evidence="1" id="KW-0472">Membrane</keyword>
<dbReference type="Proteomes" id="UP000886381">
    <property type="component" value="Unassembled WGS sequence"/>
</dbReference>
<proteinExistence type="predicted"/>
<comment type="caution">
    <text evidence="2">The sequence shown here is derived from an EMBL/GenBank/DDBJ whole genome shotgun (WGS) entry which is preliminary data.</text>
</comment>
<evidence type="ECO:0000256" key="1">
    <source>
        <dbReference type="SAM" id="Phobius"/>
    </source>
</evidence>
<evidence type="ECO:0000313" key="2">
    <source>
        <dbReference type="EMBL" id="HDL60305.1"/>
    </source>
</evidence>
<gene>
    <name evidence="2" type="ORF">ENH14_02495</name>
</gene>
<dbReference type="EMBL" id="DRDR01000105">
    <property type="protein sequence ID" value="HDL60305.1"/>
    <property type="molecule type" value="Genomic_DNA"/>
</dbReference>
<organism evidence="2">
    <name type="scientific">candidate division WOR-3 bacterium</name>
    <dbReference type="NCBI Taxonomy" id="2052148"/>
    <lineage>
        <taxon>Bacteria</taxon>
        <taxon>Bacteria division WOR-3</taxon>
    </lineage>
</organism>